<evidence type="ECO:0000259" key="5">
    <source>
        <dbReference type="SMART" id="SM01005"/>
    </source>
</evidence>
<evidence type="ECO:0000313" key="6">
    <source>
        <dbReference type="EMBL" id="MCA6064470.1"/>
    </source>
</evidence>
<name>A0ABS7ZV65_9GAMM</name>
<dbReference type="InterPro" id="IPR009006">
    <property type="entry name" value="Ala_racemase/Decarboxylase_C"/>
</dbReference>
<comment type="catalytic activity">
    <reaction evidence="4">
        <text>L-alanine = D-alanine</text>
        <dbReference type="Rhea" id="RHEA:20249"/>
        <dbReference type="ChEBI" id="CHEBI:57416"/>
        <dbReference type="ChEBI" id="CHEBI:57972"/>
        <dbReference type="EC" id="5.1.1.1"/>
    </reaction>
</comment>
<comment type="function">
    <text evidence="4">Catalyzes the interconversion of L-alanine and D-alanine. May also act on other amino acids.</text>
</comment>
<comment type="cofactor">
    <cofactor evidence="1 4">
        <name>pyridoxal 5'-phosphate</name>
        <dbReference type="ChEBI" id="CHEBI:597326"/>
    </cofactor>
</comment>
<evidence type="ECO:0000256" key="4">
    <source>
        <dbReference type="HAMAP-Rule" id="MF_01201"/>
    </source>
</evidence>
<protein>
    <recommendedName>
        <fullName evidence="4">Alanine racemase</fullName>
        <ecNumber evidence="4">5.1.1.1</ecNumber>
    </recommendedName>
</protein>
<dbReference type="Pfam" id="PF00842">
    <property type="entry name" value="Ala_racemase_C"/>
    <property type="match status" value="1"/>
</dbReference>
<proteinExistence type="inferred from homology"/>
<evidence type="ECO:0000256" key="1">
    <source>
        <dbReference type="ARBA" id="ARBA00001933"/>
    </source>
</evidence>
<sequence>MTRPTRAVINWSNLRHNYELARQAGAGRAYAVIKANGYGHGLVSCARALSSADGFAVACVDEAMTLREAGIQRKVVVLQGAYSAEEWTLASANNIQLVVHHADQLEQRAQAKLTEPVGVWLKINSGMNRVGFRPQQADEVIATLAADDKLDLRYVMTHFASADDENSPQFAEQLALMTSREWPVPLSLSNSAAVFTRKEINGELVAEGVRRPGICLYGSSPLNYRTAAELGLKTVMTLESQVISSHCVPAGENVGYGADWRAQRDTRVGVITVGYGDGYPRHAPAGTPVLVDGIECPLIGRVSMDMITVDLTDHPTASVGSHAELWGDNLSVDRIARLCGTIAYELFCQLTPRVKRVARELPSDTQNS</sequence>
<dbReference type="PANTHER" id="PTHR30511">
    <property type="entry name" value="ALANINE RACEMASE"/>
    <property type="match status" value="1"/>
</dbReference>
<dbReference type="CDD" id="cd06827">
    <property type="entry name" value="PLPDE_III_AR_proteobact"/>
    <property type="match status" value="1"/>
</dbReference>
<feature type="binding site" evidence="4">
    <location>
        <position position="304"/>
    </location>
    <ligand>
        <name>substrate</name>
    </ligand>
</feature>
<feature type="domain" description="Alanine racemase C-terminal" evidence="5">
    <location>
        <begin position="235"/>
        <end position="359"/>
    </location>
</feature>
<dbReference type="InterPro" id="IPR020622">
    <property type="entry name" value="Ala_racemase_pyridoxalP-BS"/>
</dbReference>
<feature type="active site" description="Proton acceptor; specific for D-alanine" evidence="4">
    <location>
        <position position="34"/>
    </location>
</feature>
<dbReference type="Gene3D" id="2.40.37.10">
    <property type="entry name" value="Lyase, Ornithine Decarboxylase, Chain A, domain 1"/>
    <property type="match status" value="1"/>
</dbReference>
<dbReference type="Gene3D" id="3.20.20.10">
    <property type="entry name" value="Alanine racemase"/>
    <property type="match status" value="1"/>
</dbReference>
<dbReference type="EMBL" id="JAEDAH010000080">
    <property type="protein sequence ID" value="MCA6064470.1"/>
    <property type="molecule type" value="Genomic_DNA"/>
</dbReference>
<feature type="modified residue" description="N6-(pyridoxal phosphate)lysine" evidence="4">
    <location>
        <position position="34"/>
    </location>
</feature>
<feature type="active site" description="Proton acceptor; specific for L-alanine" evidence="4">
    <location>
        <position position="256"/>
    </location>
</feature>
<evidence type="ECO:0000313" key="7">
    <source>
        <dbReference type="Proteomes" id="UP000714380"/>
    </source>
</evidence>
<dbReference type="PANTHER" id="PTHR30511:SF0">
    <property type="entry name" value="ALANINE RACEMASE, CATABOLIC-RELATED"/>
    <property type="match status" value="1"/>
</dbReference>
<dbReference type="InterPro" id="IPR029066">
    <property type="entry name" value="PLP-binding_barrel"/>
</dbReference>
<dbReference type="SUPFAM" id="SSF50621">
    <property type="entry name" value="Alanine racemase C-terminal domain-like"/>
    <property type="match status" value="1"/>
</dbReference>
<dbReference type="RefSeq" id="WP_225675473.1">
    <property type="nucleotide sequence ID" value="NZ_JAEDAH010000080.1"/>
</dbReference>
<dbReference type="EC" id="5.1.1.1" evidence="4"/>
<evidence type="ECO:0000256" key="2">
    <source>
        <dbReference type="ARBA" id="ARBA00022898"/>
    </source>
</evidence>
<dbReference type="PROSITE" id="PS00395">
    <property type="entry name" value="ALANINE_RACEMASE"/>
    <property type="match status" value="1"/>
</dbReference>
<dbReference type="InterPro" id="IPR001608">
    <property type="entry name" value="Ala_racemase_N"/>
</dbReference>
<gene>
    <name evidence="6" type="primary">alr</name>
    <name evidence="6" type="ORF">I9W95_12715</name>
</gene>
<feature type="binding site" evidence="4">
    <location>
        <position position="129"/>
    </location>
    <ligand>
        <name>substrate</name>
    </ligand>
</feature>
<dbReference type="NCBIfam" id="TIGR00492">
    <property type="entry name" value="alr"/>
    <property type="match status" value="1"/>
</dbReference>
<dbReference type="Proteomes" id="UP000714380">
    <property type="component" value="Unassembled WGS sequence"/>
</dbReference>
<accession>A0ABS7ZV65</accession>
<keyword evidence="7" id="KW-1185">Reference proteome</keyword>
<dbReference type="HAMAP" id="MF_01201">
    <property type="entry name" value="Ala_racemase"/>
    <property type="match status" value="1"/>
</dbReference>
<dbReference type="GO" id="GO:0008784">
    <property type="term" value="F:alanine racemase activity"/>
    <property type="evidence" value="ECO:0007669"/>
    <property type="project" value="UniProtKB-EC"/>
</dbReference>
<dbReference type="InterPro" id="IPR011079">
    <property type="entry name" value="Ala_racemase_C"/>
</dbReference>
<keyword evidence="2 4" id="KW-0663">Pyridoxal phosphate</keyword>
<comment type="similarity">
    <text evidence="4">Belongs to the alanine racemase family.</text>
</comment>
<comment type="pathway">
    <text evidence="4">Amino-acid biosynthesis; D-alanine biosynthesis; D-alanine from L-alanine: step 1/1.</text>
</comment>
<reference evidence="6 7" key="1">
    <citation type="submission" date="2020-12" db="EMBL/GenBank/DDBJ databases">
        <title>Novel Thalassolituus-related marine hydrocarbonoclastic bacteria mediated algae-derived hydrocarbons mineralization in twilight zone of the northern South China Sea.</title>
        <authorList>
            <person name="Dong C."/>
        </authorList>
    </citation>
    <scope>NUCLEOTIDE SEQUENCE [LARGE SCALE GENOMIC DNA]</scope>
    <source>
        <strain evidence="6 7">IMCC1826</strain>
    </source>
</reference>
<organism evidence="6 7">
    <name type="scientific">Thalassolituus marinus</name>
    <dbReference type="NCBI Taxonomy" id="671053"/>
    <lineage>
        <taxon>Bacteria</taxon>
        <taxon>Pseudomonadati</taxon>
        <taxon>Pseudomonadota</taxon>
        <taxon>Gammaproteobacteria</taxon>
        <taxon>Oceanospirillales</taxon>
        <taxon>Oceanospirillaceae</taxon>
        <taxon>Thalassolituus</taxon>
    </lineage>
</organism>
<evidence type="ECO:0000256" key="3">
    <source>
        <dbReference type="ARBA" id="ARBA00023235"/>
    </source>
</evidence>
<dbReference type="InterPro" id="IPR000821">
    <property type="entry name" value="Ala_racemase"/>
</dbReference>
<dbReference type="SUPFAM" id="SSF51419">
    <property type="entry name" value="PLP-binding barrel"/>
    <property type="match status" value="1"/>
</dbReference>
<keyword evidence="3 4" id="KW-0413">Isomerase</keyword>
<dbReference type="SMART" id="SM01005">
    <property type="entry name" value="Ala_racemase_C"/>
    <property type="match status" value="1"/>
</dbReference>
<dbReference type="Pfam" id="PF01168">
    <property type="entry name" value="Ala_racemase_N"/>
    <property type="match status" value="1"/>
</dbReference>
<dbReference type="PRINTS" id="PR00992">
    <property type="entry name" value="ALARACEMASE"/>
</dbReference>
<comment type="caution">
    <text evidence="6">The sequence shown here is derived from an EMBL/GenBank/DDBJ whole genome shotgun (WGS) entry which is preliminary data.</text>
</comment>